<gene>
    <name evidence="9 11" type="primary">rplA</name>
    <name evidence="11" type="ORF">J5W02_02190</name>
</gene>
<keyword evidence="9" id="KW-0820">tRNA-binding</keyword>
<evidence type="ECO:0000256" key="5">
    <source>
        <dbReference type="ARBA" id="ARBA00022884"/>
    </source>
</evidence>
<dbReference type="PIRSF" id="PIRSF002155">
    <property type="entry name" value="Ribosomal_L1"/>
    <property type="match status" value="1"/>
</dbReference>
<dbReference type="PROSITE" id="PS01199">
    <property type="entry name" value="RIBOSOMAL_L1"/>
    <property type="match status" value="1"/>
</dbReference>
<dbReference type="Pfam" id="PF00687">
    <property type="entry name" value="Ribosomal_L1"/>
    <property type="match status" value="1"/>
</dbReference>
<dbReference type="CDD" id="cd00403">
    <property type="entry name" value="Ribosomal_L1"/>
    <property type="match status" value="1"/>
</dbReference>
<evidence type="ECO:0000313" key="11">
    <source>
        <dbReference type="EMBL" id="MBW7571612.1"/>
    </source>
</evidence>
<evidence type="ECO:0000313" key="12">
    <source>
        <dbReference type="Proteomes" id="UP000719942"/>
    </source>
</evidence>
<dbReference type="PANTHER" id="PTHR36427:SF3">
    <property type="entry name" value="LARGE RIBOSOMAL SUBUNIT PROTEIN UL1M"/>
    <property type="match status" value="1"/>
</dbReference>
<evidence type="ECO:0000256" key="6">
    <source>
        <dbReference type="ARBA" id="ARBA00022980"/>
    </source>
</evidence>
<name>A0ABS7DJZ4_9FIRM</name>
<evidence type="ECO:0000256" key="1">
    <source>
        <dbReference type="ARBA" id="ARBA00010531"/>
    </source>
</evidence>
<comment type="function">
    <text evidence="9">Binds directly to 23S rRNA. The L1 stalk is quite mobile in the ribosome, and is involved in E site tRNA release.</text>
</comment>
<evidence type="ECO:0000256" key="8">
    <source>
        <dbReference type="ARBA" id="ARBA00035241"/>
    </source>
</evidence>
<comment type="similarity">
    <text evidence="1 9 10">Belongs to the universal ribosomal protein uL1 family.</text>
</comment>
<evidence type="ECO:0000256" key="4">
    <source>
        <dbReference type="ARBA" id="ARBA00022845"/>
    </source>
</evidence>
<keyword evidence="2 9" id="KW-0678">Repressor</keyword>
<dbReference type="SUPFAM" id="SSF56808">
    <property type="entry name" value="Ribosomal protein L1"/>
    <property type="match status" value="1"/>
</dbReference>
<sequence length="231" mass="24788">MKHGKKYVDNVKLVDRTKLYDANEALDLCVKTGTSKFDETVEVHVKLGVDSRHADQQVRGAIVLPNGTGKKVRVLAICKGDAAKEAEEAGAEFVGAEEMVQKIQSENWMDFDILITTPDMMGLVGRLGKVLGPRGLMPNPKAGTVTREIGKAIADAKAGKIEYRLDKTNIIHCTIGKVSFGGQKLQENFDALLGAIVKAKPAASKGQYIKSCVVASTMGPGVRINPNKVGV</sequence>
<evidence type="ECO:0000256" key="2">
    <source>
        <dbReference type="ARBA" id="ARBA00022491"/>
    </source>
</evidence>
<evidence type="ECO:0000256" key="9">
    <source>
        <dbReference type="HAMAP-Rule" id="MF_01318"/>
    </source>
</evidence>
<dbReference type="EMBL" id="JAGFNZ010000001">
    <property type="protein sequence ID" value="MBW7571612.1"/>
    <property type="molecule type" value="Genomic_DNA"/>
</dbReference>
<organism evidence="11 12">
    <name type="scientific">Caproiciproducens faecalis</name>
    <dbReference type="NCBI Taxonomy" id="2820301"/>
    <lineage>
        <taxon>Bacteria</taxon>
        <taxon>Bacillati</taxon>
        <taxon>Bacillota</taxon>
        <taxon>Clostridia</taxon>
        <taxon>Eubacteriales</taxon>
        <taxon>Acutalibacteraceae</taxon>
        <taxon>Caproiciproducens</taxon>
    </lineage>
</organism>
<dbReference type="InterPro" id="IPR005878">
    <property type="entry name" value="Ribosom_uL1_bac-type"/>
</dbReference>
<comment type="subunit">
    <text evidence="9">Part of the 50S ribosomal subunit.</text>
</comment>
<evidence type="ECO:0000256" key="7">
    <source>
        <dbReference type="ARBA" id="ARBA00023274"/>
    </source>
</evidence>
<keyword evidence="6 9" id="KW-0689">Ribosomal protein</keyword>
<protein>
    <recommendedName>
        <fullName evidence="8 9">Large ribosomal subunit protein uL1</fullName>
    </recommendedName>
</protein>
<dbReference type="Proteomes" id="UP000719942">
    <property type="component" value="Unassembled WGS sequence"/>
</dbReference>
<keyword evidence="12" id="KW-1185">Reference proteome</keyword>
<dbReference type="InterPro" id="IPR023674">
    <property type="entry name" value="Ribosomal_uL1-like"/>
</dbReference>
<dbReference type="HAMAP" id="MF_01318_B">
    <property type="entry name" value="Ribosomal_uL1_B"/>
    <property type="match status" value="1"/>
</dbReference>
<keyword evidence="3 9" id="KW-0699">rRNA-binding</keyword>
<dbReference type="GO" id="GO:0005840">
    <property type="term" value="C:ribosome"/>
    <property type="evidence" value="ECO:0007669"/>
    <property type="project" value="UniProtKB-KW"/>
</dbReference>
<keyword evidence="7 9" id="KW-0687">Ribonucleoprotein</keyword>
<proteinExistence type="inferred from homology"/>
<accession>A0ABS7DJZ4</accession>
<dbReference type="InterPro" id="IPR028364">
    <property type="entry name" value="Ribosomal_uL1/biogenesis"/>
</dbReference>
<dbReference type="NCBIfam" id="TIGR01169">
    <property type="entry name" value="rplA_bact"/>
    <property type="match status" value="1"/>
</dbReference>
<keyword evidence="4 9" id="KW-0810">Translation regulation</keyword>
<dbReference type="InterPro" id="IPR023673">
    <property type="entry name" value="Ribosomal_uL1_CS"/>
</dbReference>
<evidence type="ECO:0000256" key="3">
    <source>
        <dbReference type="ARBA" id="ARBA00022730"/>
    </source>
</evidence>
<reference evidence="11 12" key="1">
    <citation type="submission" date="2021-03" db="EMBL/GenBank/DDBJ databases">
        <title>Caproiciproducens sp. nov. isolated from feces of cow.</title>
        <authorList>
            <person name="Choi J.-Y."/>
        </authorList>
    </citation>
    <scope>NUCLEOTIDE SEQUENCE [LARGE SCALE GENOMIC DNA]</scope>
    <source>
        <strain evidence="11 12">AGMB10547</strain>
    </source>
</reference>
<dbReference type="InterPro" id="IPR002143">
    <property type="entry name" value="Ribosomal_uL1"/>
</dbReference>
<keyword evidence="5 9" id="KW-0694">RNA-binding</keyword>
<dbReference type="RefSeq" id="WP_219964011.1">
    <property type="nucleotide sequence ID" value="NZ_JAGFNZ010000001.1"/>
</dbReference>
<dbReference type="InterPro" id="IPR016095">
    <property type="entry name" value="Ribosomal_uL1_3-a/b-sand"/>
</dbReference>
<dbReference type="PANTHER" id="PTHR36427">
    <property type="entry name" value="54S RIBOSOMAL PROTEIN L1, MITOCHONDRIAL"/>
    <property type="match status" value="1"/>
</dbReference>
<dbReference type="Gene3D" id="3.30.190.20">
    <property type="match status" value="1"/>
</dbReference>
<comment type="caution">
    <text evidence="11">The sequence shown here is derived from an EMBL/GenBank/DDBJ whole genome shotgun (WGS) entry which is preliminary data.</text>
</comment>
<evidence type="ECO:0000256" key="10">
    <source>
        <dbReference type="RuleBase" id="RU000659"/>
    </source>
</evidence>
<comment type="function">
    <text evidence="9">Protein L1 is also a translational repressor protein, it controls the translation of the L11 operon by binding to its mRNA.</text>
</comment>
<dbReference type="Gene3D" id="3.40.50.790">
    <property type="match status" value="1"/>
</dbReference>